<accession>A0A212A946</accession>
<dbReference type="Pfam" id="PF13229">
    <property type="entry name" value="Beta_helix"/>
    <property type="match status" value="1"/>
</dbReference>
<dbReference type="InterPro" id="IPR006626">
    <property type="entry name" value="PbH1"/>
</dbReference>
<dbReference type="AlphaFoldDB" id="A0A212A946"/>
<dbReference type="InterPro" id="IPR039448">
    <property type="entry name" value="Beta_helix"/>
</dbReference>
<name>A0A212A946_9RHOB</name>
<dbReference type="Gene3D" id="2.160.20.10">
    <property type="entry name" value="Single-stranded right-handed beta-helix, Pectin lyase-like"/>
    <property type="match status" value="1"/>
</dbReference>
<comment type="caution">
    <text evidence="2">The sequence shown here is derived from an EMBL/GenBank/DDBJ whole genome shotgun (WGS) entry which is preliminary data.</text>
</comment>
<organism evidence="2 3">
    <name type="scientific">Haematobacter genomosp. 1</name>
    <dbReference type="NCBI Taxonomy" id="366618"/>
    <lineage>
        <taxon>Bacteria</taxon>
        <taxon>Pseudomonadati</taxon>
        <taxon>Pseudomonadota</taxon>
        <taxon>Alphaproteobacteria</taxon>
        <taxon>Rhodobacterales</taxon>
        <taxon>Paracoccaceae</taxon>
        <taxon>Haematobacter</taxon>
    </lineage>
</organism>
<proteinExistence type="predicted"/>
<evidence type="ECO:0000259" key="1">
    <source>
        <dbReference type="Pfam" id="PF13229"/>
    </source>
</evidence>
<keyword evidence="3" id="KW-1185">Reference proteome</keyword>
<evidence type="ECO:0000313" key="2">
    <source>
        <dbReference type="EMBL" id="OWJ76557.1"/>
    </source>
</evidence>
<feature type="domain" description="Right handed beta helix" evidence="1">
    <location>
        <begin position="164"/>
        <end position="281"/>
    </location>
</feature>
<dbReference type="SUPFAM" id="SSF51126">
    <property type="entry name" value="Pectin lyase-like"/>
    <property type="match status" value="1"/>
</dbReference>
<evidence type="ECO:0000313" key="3">
    <source>
        <dbReference type="Proteomes" id="UP000196878"/>
    </source>
</evidence>
<dbReference type="EMBL" id="NIPW01000027">
    <property type="protein sequence ID" value="OWJ76557.1"/>
    <property type="molecule type" value="Genomic_DNA"/>
</dbReference>
<sequence length="499" mass="51161">MMEASLPETKQAKPLPDHAVQFTDMQQEEAAEKAPPLPDLFLHDIAKITPPAEVEVAAGSGESLSAPEAVVMAKALPTASPATIYIDPTAAASGDGSVEAPFRSWHEVTWQDGTTYLQKAGTAWEGNIIVSGGDISIGSYGSGAATLLGSVVFEGATGGGLAGFDIRGSDYAGVTLTAGARGVTISDNTITGNAGGIWFSQNSGGDNVITGNSVSGNLGVGIALDRVATTAGHGNRIEGNTVSFNGSHGIDVYANNTLVDGNTVFGNGRLIEGASGIHVYARALSEGLGRDNVISGNVSYGNLDSGGNDGIGILLDHYTSGNRVENNFAFSNDGAGISIHGAAGNTVAGNTLFGNLLDRSDSHTVVAELLINSNPALGNKLTHDNVITDNTVLSDHSQGFALYVDVESAPLNNAFDGNLWQSHMGPLVQDGTLTLATAEALSGSARHGEDRAEGFTLAAAPVGEMEHDLNGLQLILDGRPAELEGWDSTVGLVGDWLLA</sequence>
<reference evidence="2 3" key="1">
    <citation type="submission" date="2016-12" db="EMBL/GenBank/DDBJ databases">
        <title>Comparison of Traditional DNA-DNA Hybridization with In Silico Genomic Analysis.</title>
        <authorList>
            <person name="Nicholson A.C."/>
            <person name="Humrighouse B.W."/>
            <person name="Graziano J."/>
            <person name="Lasker B."/>
            <person name="Whitney A.M."/>
            <person name="Mcquiston J.R."/>
        </authorList>
    </citation>
    <scope>NUCLEOTIDE SEQUENCE [LARGE SCALE GENOMIC DNA]</scope>
    <source>
        <strain evidence="2 3">H2240</strain>
    </source>
</reference>
<dbReference type="Proteomes" id="UP000196878">
    <property type="component" value="Unassembled WGS sequence"/>
</dbReference>
<dbReference type="NCBIfam" id="TIGR03804">
    <property type="entry name" value="para_beta_helix"/>
    <property type="match status" value="2"/>
</dbReference>
<dbReference type="InterPro" id="IPR011050">
    <property type="entry name" value="Pectin_lyase_fold/virulence"/>
</dbReference>
<dbReference type="InterPro" id="IPR022441">
    <property type="entry name" value="Para_beta_helix_rpt-2"/>
</dbReference>
<gene>
    <name evidence="2" type="ORF">CDV49_13730</name>
</gene>
<dbReference type="OrthoDB" id="7872830at2"/>
<dbReference type="SMART" id="SM00710">
    <property type="entry name" value="PbH1"/>
    <property type="match status" value="9"/>
</dbReference>
<dbReference type="InterPro" id="IPR012334">
    <property type="entry name" value="Pectin_lyas_fold"/>
</dbReference>
<protein>
    <recommendedName>
        <fullName evidence="1">Right handed beta helix domain-containing protein</fullName>
    </recommendedName>
</protein>